<feature type="compositionally biased region" description="Polar residues" evidence="1">
    <location>
        <begin position="150"/>
        <end position="161"/>
    </location>
</feature>
<comment type="caution">
    <text evidence="2">The sequence shown here is derived from an EMBL/GenBank/DDBJ whole genome shotgun (WGS) entry which is preliminary data.</text>
</comment>
<dbReference type="AlphaFoldDB" id="A0A9Q0IZC5"/>
<organism evidence="2 3">
    <name type="scientific">Turnera subulata</name>
    <dbReference type="NCBI Taxonomy" id="218843"/>
    <lineage>
        <taxon>Eukaryota</taxon>
        <taxon>Viridiplantae</taxon>
        <taxon>Streptophyta</taxon>
        <taxon>Embryophyta</taxon>
        <taxon>Tracheophyta</taxon>
        <taxon>Spermatophyta</taxon>
        <taxon>Magnoliopsida</taxon>
        <taxon>eudicotyledons</taxon>
        <taxon>Gunneridae</taxon>
        <taxon>Pentapetalae</taxon>
        <taxon>rosids</taxon>
        <taxon>fabids</taxon>
        <taxon>Malpighiales</taxon>
        <taxon>Passifloraceae</taxon>
        <taxon>Turnera</taxon>
    </lineage>
</organism>
<feature type="region of interest" description="Disordered" evidence="1">
    <location>
        <begin position="141"/>
        <end position="184"/>
    </location>
</feature>
<dbReference type="PANTHER" id="PTHR34427:SF5">
    <property type="entry name" value="DUF4283 DOMAIN-CONTAINING PROTEIN"/>
    <property type="match status" value="1"/>
</dbReference>
<protein>
    <submittedName>
        <fullName evidence="2">Uncharacterized protein</fullName>
    </submittedName>
</protein>
<evidence type="ECO:0000313" key="2">
    <source>
        <dbReference type="EMBL" id="KAJ4822272.1"/>
    </source>
</evidence>
<keyword evidence="3" id="KW-1185">Reference proteome</keyword>
<dbReference type="EMBL" id="JAKUCV010007716">
    <property type="protein sequence ID" value="KAJ4822272.1"/>
    <property type="molecule type" value="Genomic_DNA"/>
</dbReference>
<evidence type="ECO:0000256" key="1">
    <source>
        <dbReference type="SAM" id="MobiDB-lite"/>
    </source>
</evidence>
<gene>
    <name evidence="2" type="ORF">Tsubulata_006378</name>
</gene>
<dbReference type="OrthoDB" id="1436406at2759"/>
<proteinExistence type="predicted"/>
<dbReference type="Proteomes" id="UP001141552">
    <property type="component" value="Unassembled WGS sequence"/>
</dbReference>
<reference evidence="2" key="1">
    <citation type="submission" date="2022-02" db="EMBL/GenBank/DDBJ databases">
        <authorList>
            <person name="Henning P.M."/>
            <person name="McCubbin A.G."/>
            <person name="Shore J.S."/>
        </authorList>
    </citation>
    <scope>NUCLEOTIDE SEQUENCE</scope>
    <source>
        <strain evidence="2">F60SS</strain>
        <tissue evidence="2">Leaves</tissue>
    </source>
</reference>
<sequence>MGSVSFLFRFKSTNEMHEFLRNKPPAIVQLCSKLRQWKSYDCHTNRLYLVLIMGTPPSAWNDEFFGVVASCVGTFVDCSQETRSQNRLDVAEVLILTTDFGVINRLFSVNIGGKMHTISLFETQYDPLDWVRSSSFLSGSGSTAPHDGISDTQGSKHNSPVVSPAPDRIPSMAPRAHLTPNQVR</sequence>
<evidence type="ECO:0000313" key="3">
    <source>
        <dbReference type="Proteomes" id="UP001141552"/>
    </source>
</evidence>
<accession>A0A9Q0IZC5</accession>
<name>A0A9Q0IZC5_9ROSI</name>
<dbReference type="PANTHER" id="PTHR34427">
    <property type="entry name" value="DUF4283 DOMAIN PROTEIN"/>
    <property type="match status" value="1"/>
</dbReference>
<reference evidence="2" key="2">
    <citation type="journal article" date="2023" name="Plants (Basel)">
        <title>Annotation of the Turnera subulata (Passifloraceae) Draft Genome Reveals the S-Locus Evolved after the Divergence of Turneroideae from Passifloroideae in a Stepwise Manner.</title>
        <authorList>
            <person name="Henning P.M."/>
            <person name="Roalson E.H."/>
            <person name="Mir W."/>
            <person name="McCubbin A.G."/>
            <person name="Shore J.S."/>
        </authorList>
    </citation>
    <scope>NUCLEOTIDE SEQUENCE</scope>
    <source>
        <strain evidence="2">F60SS</strain>
    </source>
</reference>